<dbReference type="RefSeq" id="WP_054551274.1">
    <property type="nucleotide sequence ID" value="NZ_LJTC01000001.1"/>
</dbReference>
<gene>
    <name evidence="2" type="ORF">AOG27_01675</name>
</gene>
<dbReference type="EMBL" id="LJTC01000001">
    <property type="protein sequence ID" value="KPM85519.1"/>
    <property type="molecule type" value="Genomic_DNA"/>
</dbReference>
<evidence type="ECO:0000256" key="1">
    <source>
        <dbReference type="SAM" id="SignalP"/>
    </source>
</evidence>
<dbReference type="AlphaFoldDB" id="A0A0P7E776"/>
<sequence>MKKITHTVVSLLLLGPTFASANDISFSIGGGYPYFVIPEVSVASADLSQRWYGNYKIGLDDGFAVGFEQAISDNNKHAIGLLVGALGNREVDTQCDESQNSDELTAAFANAIGCALAEAFDEETTNGIGLSYSYNFSGLNQDGWRLRFELGYGEASSDDNKRVDGGINLSYEF</sequence>
<reference evidence="2 3" key="1">
    <citation type="submission" date="2015-09" db="EMBL/GenBank/DDBJ databases">
        <title>Draft Genome Sequence of Pseudoalteromonas lipolytica UCD-48B.</title>
        <authorList>
            <person name="Krusor M."/>
            <person name="Coil D.A."/>
            <person name="Lang J.M."/>
            <person name="Eisen J.A."/>
            <person name="Alexiev A."/>
        </authorList>
    </citation>
    <scope>NUCLEOTIDE SEQUENCE [LARGE SCALE GENOMIC DNA]</scope>
    <source>
        <strain evidence="2 3">UCD-48B</strain>
    </source>
</reference>
<protein>
    <recommendedName>
        <fullName evidence="4">Outer membrane protein beta-barrel domain-containing protein</fullName>
    </recommendedName>
</protein>
<dbReference type="PATRIC" id="fig|570156.3.peg.331"/>
<feature type="signal peptide" evidence="1">
    <location>
        <begin position="1"/>
        <end position="21"/>
    </location>
</feature>
<feature type="chain" id="PRO_5006138327" description="Outer membrane protein beta-barrel domain-containing protein" evidence="1">
    <location>
        <begin position="22"/>
        <end position="173"/>
    </location>
</feature>
<evidence type="ECO:0000313" key="3">
    <source>
        <dbReference type="Proteomes" id="UP000050378"/>
    </source>
</evidence>
<proteinExistence type="predicted"/>
<evidence type="ECO:0000313" key="2">
    <source>
        <dbReference type="EMBL" id="KPM85519.1"/>
    </source>
</evidence>
<comment type="caution">
    <text evidence="2">The sequence shown here is derived from an EMBL/GenBank/DDBJ whole genome shotgun (WGS) entry which is preliminary data.</text>
</comment>
<dbReference type="Proteomes" id="UP000050378">
    <property type="component" value="Unassembled WGS sequence"/>
</dbReference>
<keyword evidence="1" id="KW-0732">Signal</keyword>
<evidence type="ECO:0008006" key="4">
    <source>
        <dbReference type="Google" id="ProtNLM"/>
    </source>
</evidence>
<organism evidence="2 3">
    <name type="scientific">Pseudoalteromonas lipolytica</name>
    <dbReference type="NCBI Taxonomy" id="570156"/>
    <lineage>
        <taxon>Bacteria</taxon>
        <taxon>Pseudomonadati</taxon>
        <taxon>Pseudomonadota</taxon>
        <taxon>Gammaproteobacteria</taxon>
        <taxon>Alteromonadales</taxon>
        <taxon>Pseudoalteromonadaceae</taxon>
        <taxon>Pseudoalteromonas</taxon>
    </lineage>
</organism>
<accession>A0A0P7E776</accession>
<dbReference type="OrthoDB" id="6313698at2"/>
<name>A0A0P7E776_9GAMM</name>
<dbReference type="STRING" id="570156.AOG27_01675"/>